<evidence type="ECO:0000256" key="2">
    <source>
        <dbReference type="ARBA" id="ARBA00022527"/>
    </source>
</evidence>
<dbReference type="InterPro" id="IPR008271">
    <property type="entry name" value="Ser/Thr_kinase_AS"/>
</dbReference>
<feature type="compositionally biased region" description="Acidic residues" evidence="8">
    <location>
        <begin position="93"/>
        <end position="105"/>
    </location>
</feature>
<feature type="compositionally biased region" description="Basic and acidic residues" evidence="8">
    <location>
        <begin position="257"/>
        <end position="279"/>
    </location>
</feature>
<dbReference type="PROSITE" id="PS00108">
    <property type="entry name" value="PROTEIN_KINASE_ST"/>
    <property type="match status" value="1"/>
</dbReference>
<keyword evidence="4" id="KW-0547">Nucleotide-binding</keyword>
<protein>
    <recommendedName>
        <fullName evidence="1">non-specific serine/threonine protein kinase</fullName>
        <ecNumber evidence="1">2.7.11.1</ecNumber>
    </recommendedName>
</protein>
<dbReference type="SMART" id="SM00220">
    <property type="entry name" value="S_TKc"/>
    <property type="match status" value="1"/>
</dbReference>
<evidence type="ECO:0000256" key="8">
    <source>
        <dbReference type="SAM" id="MobiDB-lite"/>
    </source>
</evidence>
<keyword evidence="5" id="KW-0418">Kinase</keyword>
<keyword evidence="2" id="KW-0723">Serine/threonine-protein kinase</keyword>
<evidence type="ECO:0000256" key="6">
    <source>
        <dbReference type="ARBA" id="ARBA00022840"/>
    </source>
</evidence>
<dbReference type="Pfam" id="PF00069">
    <property type="entry name" value="Pkinase"/>
    <property type="match status" value="1"/>
</dbReference>
<evidence type="ECO:0000256" key="1">
    <source>
        <dbReference type="ARBA" id="ARBA00012513"/>
    </source>
</evidence>
<evidence type="ECO:0000259" key="9">
    <source>
        <dbReference type="PROSITE" id="PS50011"/>
    </source>
</evidence>
<dbReference type="AlphaFoldDB" id="A0ABD2Y5J7"/>
<reference evidence="10 11" key="1">
    <citation type="submission" date="2024-11" db="EMBL/GenBank/DDBJ databases">
        <title>A near-complete genome assembly of Cinchona calisaya.</title>
        <authorList>
            <person name="Lian D.C."/>
            <person name="Zhao X.W."/>
            <person name="Wei L."/>
        </authorList>
    </citation>
    <scope>NUCLEOTIDE SEQUENCE [LARGE SCALE GENOMIC DNA]</scope>
    <source>
        <tissue evidence="10">Nenye</tissue>
    </source>
</reference>
<feature type="compositionally biased region" description="Polar residues" evidence="8">
    <location>
        <begin position="283"/>
        <end position="292"/>
    </location>
</feature>
<dbReference type="GO" id="GO:0005524">
    <property type="term" value="F:ATP binding"/>
    <property type="evidence" value="ECO:0007669"/>
    <property type="project" value="UniProtKB-KW"/>
</dbReference>
<gene>
    <name evidence="10" type="ORF">ACH5RR_036146</name>
</gene>
<dbReference type="CDD" id="cd14135">
    <property type="entry name" value="STKc_PRP4"/>
    <property type="match status" value="1"/>
</dbReference>
<dbReference type="GO" id="GO:0004674">
    <property type="term" value="F:protein serine/threonine kinase activity"/>
    <property type="evidence" value="ECO:0007669"/>
    <property type="project" value="UniProtKB-KW"/>
</dbReference>
<dbReference type="Proteomes" id="UP001630127">
    <property type="component" value="Unassembled WGS sequence"/>
</dbReference>
<feature type="compositionally biased region" description="Basic residues" evidence="8">
    <location>
        <begin position="30"/>
        <end position="49"/>
    </location>
</feature>
<evidence type="ECO:0000256" key="4">
    <source>
        <dbReference type="ARBA" id="ARBA00022741"/>
    </source>
</evidence>
<dbReference type="Gene3D" id="1.10.510.10">
    <property type="entry name" value="Transferase(Phosphotransferase) domain 1"/>
    <property type="match status" value="1"/>
</dbReference>
<dbReference type="EMBL" id="JBJUIK010000015">
    <property type="protein sequence ID" value="KAL3501697.1"/>
    <property type="molecule type" value="Genomic_DNA"/>
</dbReference>
<keyword evidence="3" id="KW-0808">Transferase</keyword>
<accession>A0ABD2Y5J7</accession>
<dbReference type="SUPFAM" id="SSF56112">
    <property type="entry name" value="Protein kinase-like (PK-like)"/>
    <property type="match status" value="1"/>
</dbReference>
<feature type="region of interest" description="Disordered" evidence="8">
    <location>
        <begin position="1"/>
        <end position="169"/>
    </location>
</feature>
<organism evidence="10 11">
    <name type="scientific">Cinchona calisaya</name>
    <dbReference type="NCBI Taxonomy" id="153742"/>
    <lineage>
        <taxon>Eukaryota</taxon>
        <taxon>Viridiplantae</taxon>
        <taxon>Streptophyta</taxon>
        <taxon>Embryophyta</taxon>
        <taxon>Tracheophyta</taxon>
        <taxon>Spermatophyta</taxon>
        <taxon>Magnoliopsida</taxon>
        <taxon>eudicotyledons</taxon>
        <taxon>Gunneridae</taxon>
        <taxon>Pentapetalae</taxon>
        <taxon>asterids</taxon>
        <taxon>lamiids</taxon>
        <taxon>Gentianales</taxon>
        <taxon>Rubiaceae</taxon>
        <taxon>Cinchonoideae</taxon>
        <taxon>Cinchoneae</taxon>
        <taxon>Cinchona</taxon>
    </lineage>
</organism>
<feature type="region of interest" description="Disordered" evidence="8">
    <location>
        <begin position="228"/>
        <end position="523"/>
    </location>
</feature>
<feature type="compositionally biased region" description="Basic and acidic residues" evidence="8">
    <location>
        <begin position="359"/>
        <end position="514"/>
    </location>
</feature>
<sequence length="1013" mass="117346">MTRDSNDPSRRKHRRSPSDDENNDSEAPSKRRKHHHHKHHQHHHHRSKKEAKVEGATQTEVEIEEKREEETEVSTVGATGAVFSGSILGINYDMEEGEILEEDEAGGGADGTDGGQVKRKELGSDVETGEIDPQRGNSDTSYMAGDASREGKKPNSCLLSKETMDEEDGKLRAASEFRINKKYDSSLFRTKYNDLSRERTSWYEHASNGDIVHDYLKDDLPVEDRRQIYDEESVSRESKELLAEGEGKSHRGLSRSPSRDRHHDEVRSRTHLKSPDHSRGRSRSQSILQEGSSPDKPKVHNYAYYSKRKHMSDLDDEPVNESSRDYENASRESVRDREMGHDSSYNRHIGRLDRHHSRETHERDREGSRDVDRDRKRERERERTIEKERERERERAREREREKEREGEKGRERRRDWEREKERERRNWDRESSRDRNRDRESSRDRNRDRDRDRDGERYSKHSKFNDNDAYGDQDRYADYRRRRHEETNQKDWLNDGSKKNLSERESEKSRRDENEQDDYQEKIVLQLAEQEDDLERIKEECRRRRQAILEKYRSQKSQQQPEAQLERTVKEQIELPSVMVPSVNIVPEPTNSRNEGSDGDVADPSFSVGKSPPLYGVSTFEKPSDTGALGAGTPKSERSDDMFCDDIFGDSPASVRKTGKVEGLAIERSGLHDNWDDAEGYYSYRLGEILDGWYEIIAAQGKGVFSTVVRAKDLKAKSGESDEVAIKIIRNNETMLKAGNEELVILKKLVGADPEDKHRCVRFLSSFKYRNHLCLVFESLHMNLREVLKKFGRNIGLKLTAVRAYTKQLFIALKHLRNCGVLHCDIKPDNMLVNEAKNVLKLCDFGNAMFAGKNEITPYLVSRFYRAPEIILGLPYDHPMDMWSVGCCLFELYSGKVLFPGPTNNDMLRLHMELKGAFPKKMVRKAAFKDHHFDQGLNFLATEEDPVTKKAVRRAILNVKPKDFGTLILGSPGEDPKMLANFKDLLEKIFMLDPDKRITVSQALSHPFITGK</sequence>
<feature type="compositionally biased region" description="Basic and acidic residues" evidence="8">
    <location>
        <begin position="322"/>
        <end position="345"/>
    </location>
</feature>
<keyword evidence="6" id="KW-0067">ATP-binding</keyword>
<dbReference type="Gene3D" id="3.30.200.20">
    <property type="entry name" value="Phosphorylase Kinase, domain 1"/>
    <property type="match status" value="1"/>
</dbReference>
<comment type="caution">
    <text evidence="10">The sequence shown here is derived from an EMBL/GenBank/DDBJ whole genome shotgun (WGS) entry which is preliminary data.</text>
</comment>
<evidence type="ECO:0000256" key="7">
    <source>
        <dbReference type="ARBA" id="ARBA00023596"/>
    </source>
</evidence>
<evidence type="ECO:0000256" key="5">
    <source>
        <dbReference type="ARBA" id="ARBA00022777"/>
    </source>
</evidence>
<dbReference type="PANTHER" id="PTHR24058">
    <property type="entry name" value="DUAL SPECIFICITY PROTEIN KINASE"/>
    <property type="match status" value="1"/>
</dbReference>
<feature type="region of interest" description="Disordered" evidence="8">
    <location>
        <begin position="585"/>
        <end position="641"/>
    </location>
</feature>
<feature type="domain" description="Protein kinase" evidence="9">
    <location>
        <begin position="695"/>
        <end position="1010"/>
    </location>
</feature>
<dbReference type="InterPro" id="IPR000719">
    <property type="entry name" value="Prot_kinase_dom"/>
</dbReference>
<name>A0ABD2Y5J7_9GENT</name>
<evidence type="ECO:0000256" key="3">
    <source>
        <dbReference type="ARBA" id="ARBA00022679"/>
    </source>
</evidence>
<dbReference type="PANTHER" id="PTHR24058:SF103">
    <property type="entry name" value="SERINE_THREONINE-PROTEIN KINASE PRP4 HOMOLOG"/>
    <property type="match status" value="1"/>
</dbReference>
<dbReference type="PROSITE" id="PS50011">
    <property type="entry name" value="PROTEIN_KINASE_DOM"/>
    <property type="match status" value="1"/>
</dbReference>
<keyword evidence="11" id="KW-1185">Reference proteome</keyword>
<comment type="similarity">
    <text evidence="7">Belongs to the protein kinase superfamily. CMGC Ser/Thr protein kinase family.</text>
</comment>
<dbReference type="InterPro" id="IPR050494">
    <property type="entry name" value="Ser_Thr_dual-spec_kinase"/>
</dbReference>
<evidence type="ECO:0000313" key="10">
    <source>
        <dbReference type="EMBL" id="KAL3501697.1"/>
    </source>
</evidence>
<dbReference type="InterPro" id="IPR044092">
    <property type="entry name" value="STKc_PRP4"/>
</dbReference>
<proteinExistence type="inferred from homology"/>
<dbReference type="FunFam" id="1.10.510.10:FF:000078">
    <property type="entry name" value="Serine/threonine-protein kinase PRP4 homolog"/>
    <property type="match status" value="1"/>
</dbReference>
<dbReference type="EC" id="2.7.11.1" evidence="1"/>
<feature type="compositionally biased region" description="Basic and acidic residues" evidence="8">
    <location>
        <begin position="228"/>
        <end position="249"/>
    </location>
</feature>
<dbReference type="InterPro" id="IPR011009">
    <property type="entry name" value="Kinase-like_dom_sf"/>
</dbReference>
<evidence type="ECO:0000313" key="11">
    <source>
        <dbReference type="Proteomes" id="UP001630127"/>
    </source>
</evidence>